<name>A0ABD1LXF4_9FABA</name>
<sequence>MINESLSYLPECQWCVNFSMVTIQFVTGTIPNSSPVSCLPKTSISKLNTRDDWQVQYGCGALSLLL</sequence>
<keyword evidence="2" id="KW-1185">Reference proteome</keyword>
<accession>A0ABD1LXF4</accession>
<dbReference type="Proteomes" id="UP001603857">
    <property type="component" value="Unassembled WGS sequence"/>
</dbReference>
<dbReference type="EMBL" id="JBGMDY010000007">
    <property type="protein sequence ID" value="KAL2328211.1"/>
    <property type="molecule type" value="Genomic_DNA"/>
</dbReference>
<proteinExistence type="predicted"/>
<protein>
    <submittedName>
        <fullName evidence="1">Uncharacterized protein</fullName>
    </submittedName>
</protein>
<gene>
    <name evidence="1" type="ORF">Fmac_021638</name>
</gene>
<evidence type="ECO:0000313" key="2">
    <source>
        <dbReference type="Proteomes" id="UP001603857"/>
    </source>
</evidence>
<dbReference type="AlphaFoldDB" id="A0ABD1LXF4"/>
<organism evidence="1 2">
    <name type="scientific">Flemingia macrophylla</name>
    <dbReference type="NCBI Taxonomy" id="520843"/>
    <lineage>
        <taxon>Eukaryota</taxon>
        <taxon>Viridiplantae</taxon>
        <taxon>Streptophyta</taxon>
        <taxon>Embryophyta</taxon>
        <taxon>Tracheophyta</taxon>
        <taxon>Spermatophyta</taxon>
        <taxon>Magnoliopsida</taxon>
        <taxon>eudicotyledons</taxon>
        <taxon>Gunneridae</taxon>
        <taxon>Pentapetalae</taxon>
        <taxon>rosids</taxon>
        <taxon>fabids</taxon>
        <taxon>Fabales</taxon>
        <taxon>Fabaceae</taxon>
        <taxon>Papilionoideae</taxon>
        <taxon>50 kb inversion clade</taxon>
        <taxon>NPAAA clade</taxon>
        <taxon>indigoferoid/millettioid clade</taxon>
        <taxon>Phaseoleae</taxon>
        <taxon>Flemingia</taxon>
    </lineage>
</organism>
<reference evidence="1 2" key="1">
    <citation type="submission" date="2024-08" db="EMBL/GenBank/DDBJ databases">
        <title>Insights into the chromosomal genome structure of Flemingia macrophylla.</title>
        <authorList>
            <person name="Ding Y."/>
            <person name="Zhao Y."/>
            <person name="Bi W."/>
            <person name="Wu M."/>
            <person name="Zhao G."/>
            <person name="Gong Y."/>
            <person name="Li W."/>
            <person name="Zhang P."/>
        </authorList>
    </citation>
    <scope>NUCLEOTIDE SEQUENCE [LARGE SCALE GENOMIC DNA]</scope>
    <source>
        <strain evidence="1">DYQJB</strain>
        <tissue evidence="1">Leaf</tissue>
    </source>
</reference>
<comment type="caution">
    <text evidence="1">The sequence shown here is derived from an EMBL/GenBank/DDBJ whole genome shotgun (WGS) entry which is preliminary data.</text>
</comment>
<evidence type="ECO:0000313" key="1">
    <source>
        <dbReference type="EMBL" id="KAL2328211.1"/>
    </source>
</evidence>